<name>A0ABP0GV20_CLALP</name>
<dbReference type="EMBL" id="CAWYQH010000152">
    <property type="protein sequence ID" value="CAK8695585.1"/>
    <property type="molecule type" value="Genomic_DNA"/>
</dbReference>
<reference evidence="1 2" key="1">
    <citation type="submission" date="2024-02" db="EMBL/GenBank/DDBJ databases">
        <authorList>
            <person name="Daric V."/>
            <person name="Darras S."/>
        </authorList>
    </citation>
    <scope>NUCLEOTIDE SEQUENCE [LARGE SCALE GENOMIC DNA]</scope>
</reference>
<keyword evidence="2" id="KW-1185">Reference proteome</keyword>
<organism evidence="1 2">
    <name type="scientific">Clavelina lepadiformis</name>
    <name type="common">Light-bulb sea squirt</name>
    <name type="synonym">Ascidia lepadiformis</name>
    <dbReference type="NCBI Taxonomy" id="159417"/>
    <lineage>
        <taxon>Eukaryota</taxon>
        <taxon>Metazoa</taxon>
        <taxon>Chordata</taxon>
        <taxon>Tunicata</taxon>
        <taxon>Ascidiacea</taxon>
        <taxon>Aplousobranchia</taxon>
        <taxon>Clavelinidae</taxon>
        <taxon>Clavelina</taxon>
    </lineage>
</organism>
<protein>
    <submittedName>
        <fullName evidence="1">Uncharacterized protein</fullName>
    </submittedName>
</protein>
<proteinExistence type="predicted"/>
<accession>A0ABP0GV20</accession>
<comment type="caution">
    <text evidence="1">The sequence shown here is derived from an EMBL/GenBank/DDBJ whole genome shotgun (WGS) entry which is preliminary data.</text>
</comment>
<sequence length="68" mass="7796">MKEPRNSAGRRDRIRPAMSWIVLSSKTRRPCAFLGHGRRCSSKGNHNLETEISYRLENTHSVARDSIT</sequence>
<evidence type="ECO:0000313" key="2">
    <source>
        <dbReference type="Proteomes" id="UP001642483"/>
    </source>
</evidence>
<evidence type="ECO:0000313" key="1">
    <source>
        <dbReference type="EMBL" id="CAK8695585.1"/>
    </source>
</evidence>
<gene>
    <name evidence="1" type="ORF">CVLEPA_LOCUS28843</name>
</gene>
<dbReference type="Proteomes" id="UP001642483">
    <property type="component" value="Unassembled WGS sequence"/>
</dbReference>